<evidence type="ECO:0000256" key="1">
    <source>
        <dbReference type="ARBA" id="ARBA00022679"/>
    </source>
</evidence>
<dbReference type="OrthoDB" id="9796171at2"/>
<dbReference type="CDD" id="cd04301">
    <property type="entry name" value="NAT_SF"/>
    <property type="match status" value="1"/>
</dbReference>
<dbReference type="EMBL" id="CP034346">
    <property type="protein sequence ID" value="AZS15861.1"/>
    <property type="molecule type" value="Genomic_DNA"/>
</dbReference>
<evidence type="ECO:0000313" key="4">
    <source>
        <dbReference type="EMBL" id="AZS15861.1"/>
    </source>
</evidence>
<evidence type="ECO:0000259" key="3">
    <source>
        <dbReference type="PROSITE" id="PS51186"/>
    </source>
</evidence>
<dbReference type="Pfam" id="PF00583">
    <property type="entry name" value="Acetyltransf_1"/>
    <property type="match status" value="1"/>
</dbReference>
<dbReference type="InterPro" id="IPR016181">
    <property type="entry name" value="Acyl_CoA_acyltransferase"/>
</dbReference>
<gene>
    <name evidence="4" type="ORF">EI981_16405</name>
</gene>
<dbReference type="KEGG" id="plut:EI981_16405"/>
<keyword evidence="1 4" id="KW-0808">Transferase</keyword>
<protein>
    <submittedName>
        <fullName evidence="4">GNAT family N-acetyltransferase</fullName>
    </submittedName>
</protein>
<dbReference type="InterPro" id="IPR045039">
    <property type="entry name" value="NSI-like"/>
</dbReference>
<keyword evidence="2" id="KW-0012">Acyltransferase</keyword>
<evidence type="ECO:0000313" key="5">
    <source>
        <dbReference type="Proteomes" id="UP000270678"/>
    </source>
</evidence>
<accession>A0A3Q9I9Y9</accession>
<dbReference type="GO" id="GO:0008080">
    <property type="term" value="F:N-acetyltransferase activity"/>
    <property type="evidence" value="ECO:0007669"/>
    <property type="project" value="InterPro"/>
</dbReference>
<dbReference type="AlphaFoldDB" id="A0A3Q9I9Y9"/>
<organism evidence="4 5">
    <name type="scientific">Paenibacillus lutimineralis</name>
    <dbReference type="NCBI Taxonomy" id="2707005"/>
    <lineage>
        <taxon>Bacteria</taxon>
        <taxon>Bacillati</taxon>
        <taxon>Bacillota</taxon>
        <taxon>Bacilli</taxon>
        <taxon>Bacillales</taxon>
        <taxon>Paenibacillaceae</taxon>
        <taxon>Paenibacillus</taxon>
    </lineage>
</organism>
<keyword evidence="5" id="KW-1185">Reference proteome</keyword>
<dbReference type="SUPFAM" id="SSF55729">
    <property type="entry name" value="Acyl-CoA N-acyltransferases (Nat)"/>
    <property type="match status" value="1"/>
</dbReference>
<dbReference type="InterPro" id="IPR000182">
    <property type="entry name" value="GNAT_dom"/>
</dbReference>
<dbReference type="Proteomes" id="UP000270678">
    <property type="component" value="Chromosome"/>
</dbReference>
<evidence type="ECO:0000256" key="2">
    <source>
        <dbReference type="ARBA" id="ARBA00023315"/>
    </source>
</evidence>
<dbReference type="Gene3D" id="3.40.630.30">
    <property type="match status" value="1"/>
</dbReference>
<dbReference type="PANTHER" id="PTHR43626">
    <property type="entry name" value="ACYL-COA N-ACYLTRANSFERASE"/>
    <property type="match status" value="1"/>
</dbReference>
<feature type="domain" description="N-acetyltransferase" evidence="3">
    <location>
        <begin position="3"/>
        <end position="141"/>
    </location>
</feature>
<dbReference type="PROSITE" id="PS51186">
    <property type="entry name" value="GNAT"/>
    <property type="match status" value="1"/>
</dbReference>
<dbReference type="RefSeq" id="WP_126999914.1">
    <property type="nucleotide sequence ID" value="NZ_CP034346.1"/>
</dbReference>
<dbReference type="GO" id="GO:0005737">
    <property type="term" value="C:cytoplasm"/>
    <property type="evidence" value="ECO:0007669"/>
    <property type="project" value="TreeGrafter"/>
</dbReference>
<proteinExistence type="predicted"/>
<name>A0A3Q9I9Y9_9BACL</name>
<reference evidence="5" key="1">
    <citation type="submission" date="2018-12" db="EMBL/GenBank/DDBJ databases">
        <title>Complete genome sequence of Paenibacillus sp. MBLB1234.</title>
        <authorList>
            <person name="Nam Y.-D."/>
            <person name="Kang J."/>
            <person name="Chung W.-H."/>
            <person name="Park Y.S."/>
        </authorList>
    </citation>
    <scope>NUCLEOTIDE SEQUENCE [LARGE SCALE GENOMIC DNA]</scope>
    <source>
        <strain evidence="5">MBLB1234</strain>
    </source>
</reference>
<dbReference type="PANTHER" id="PTHR43626:SF4">
    <property type="entry name" value="GCN5-RELATED N-ACETYLTRANSFERASE 2, CHLOROPLASTIC"/>
    <property type="match status" value="1"/>
</dbReference>
<sequence length="144" mass="16491">MAEIYRVDTVWQLAGVYEVRTKTFVNGQGIPKELEFDETYGQAYCYILLEQDHTAVATARINTNHADYAKIERVAVIPEFQNKGYGRLVIEAAENWIRELGFSKIVITSQQQAVGFYESLGYIARPEIKLESTIPIVYTDKQFD</sequence>